<dbReference type="RefSeq" id="WP_232008837.1">
    <property type="nucleotide sequence ID" value="NZ_AP018786.1"/>
</dbReference>
<comment type="cofactor">
    <cofactor evidence="1">
        <name>FMN</name>
        <dbReference type="ChEBI" id="CHEBI:58210"/>
    </cofactor>
</comment>
<dbReference type="InterPro" id="IPR003953">
    <property type="entry name" value="FAD-dep_OxRdtase_2_FAD-bd"/>
</dbReference>
<evidence type="ECO:0000256" key="6">
    <source>
        <dbReference type="SAM" id="SignalP"/>
    </source>
</evidence>
<keyword evidence="6" id="KW-0732">Signal</keyword>
<organism evidence="8 9">
    <name type="scientific">Sutterella megalosphaeroides</name>
    <dbReference type="NCBI Taxonomy" id="2494234"/>
    <lineage>
        <taxon>Bacteria</taxon>
        <taxon>Pseudomonadati</taxon>
        <taxon>Pseudomonadota</taxon>
        <taxon>Betaproteobacteria</taxon>
        <taxon>Burkholderiales</taxon>
        <taxon>Sutterellaceae</taxon>
        <taxon>Sutterella</taxon>
    </lineage>
</organism>
<feature type="domain" description="FMN-binding" evidence="7">
    <location>
        <begin position="40"/>
        <end position="114"/>
    </location>
</feature>
<keyword evidence="5" id="KW-0560">Oxidoreductase</keyword>
<evidence type="ECO:0000256" key="2">
    <source>
        <dbReference type="ARBA" id="ARBA00001974"/>
    </source>
</evidence>
<evidence type="ECO:0000313" key="8">
    <source>
        <dbReference type="EMBL" id="BBF22976.1"/>
    </source>
</evidence>
<dbReference type="InterPro" id="IPR007329">
    <property type="entry name" value="FMN-bd"/>
</dbReference>
<keyword evidence="9" id="KW-1185">Reference proteome</keyword>
<dbReference type="PANTHER" id="PTHR43400">
    <property type="entry name" value="FUMARATE REDUCTASE"/>
    <property type="match status" value="1"/>
</dbReference>
<dbReference type="Proteomes" id="UP000271003">
    <property type="component" value="Chromosome"/>
</dbReference>
<dbReference type="SUPFAM" id="SSF51905">
    <property type="entry name" value="FAD/NAD(P)-binding domain"/>
    <property type="match status" value="1"/>
</dbReference>
<evidence type="ECO:0000313" key="9">
    <source>
        <dbReference type="Proteomes" id="UP000271003"/>
    </source>
</evidence>
<feature type="signal peptide" evidence="6">
    <location>
        <begin position="1"/>
        <end position="25"/>
    </location>
</feature>
<dbReference type="GO" id="GO:0010181">
    <property type="term" value="F:FMN binding"/>
    <property type="evidence" value="ECO:0007669"/>
    <property type="project" value="InterPro"/>
</dbReference>
<dbReference type="InterPro" id="IPR036188">
    <property type="entry name" value="FAD/NAD-bd_sf"/>
</dbReference>
<comment type="cofactor">
    <cofactor evidence="2">
        <name>FAD</name>
        <dbReference type="ChEBI" id="CHEBI:57692"/>
    </cofactor>
</comment>
<evidence type="ECO:0000256" key="4">
    <source>
        <dbReference type="ARBA" id="ARBA00022827"/>
    </source>
</evidence>
<gene>
    <name evidence="8" type="primary">sdhA_1</name>
    <name evidence="8" type="ORF">SUTMEG_08670</name>
</gene>
<dbReference type="Gene3D" id="3.90.1010.20">
    <property type="match status" value="1"/>
</dbReference>
<dbReference type="GO" id="GO:0016020">
    <property type="term" value="C:membrane"/>
    <property type="evidence" value="ECO:0007669"/>
    <property type="project" value="InterPro"/>
</dbReference>
<dbReference type="Pfam" id="PF04205">
    <property type="entry name" value="FMN_bind"/>
    <property type="match status" value="1"/>
</dbReference>
<dbReference type="SMART" id="SM00900">
    <property type="entry name" value="FMN_bind"/>
    <property type="match status" value="1"/>
</dbReference>
<dbReference type="InterPro" id="IPR027477">
    <property type="entry name" value="Succ_DH/fumarate_Rdtase_cat_sf"/>
</dbReference>
<dbReference type="KEGG" id="sutt:SUTMEG_08670"/>
<dbReference type="Pfam" id="PF00890">
    <property type="entry name" value="FAD_binding_2"/>
    <property type="match status" value="1"/>
</dbReference>
<keyword evidence="4" id="KW-0274">FAD</keyword>
<name>A0A2Z6IE87_9BURK</name>
<reference evidence="8 9" key="1">
    <citation type="journal article" date="2018" name="Int. J. Syst. Evol. Microbiol.">
        <title>Mesosutterella multiformis gen. nov., sp. nov., a member of the family Sutterellaceae and Sutterella megalosphaeroides sp. nov., isolated from human faeces.</title>
        <authorList>
            <person name="Sakamoto M."/>
            <person name="Ikeyama N."/>
            <person name="Kunihiro T."/>
            <person name="Iino T."/>
            <person name="Yuki M."/>
            <person name="Ohkuma M."/>
        </authorList>
    </citation>
    <scope>NUCLEOTIDE SEQUENCE [LARGE SCALE GENOMIC DNA]</scope>
    <source>
        <strain evidence="8 9">6FBBBH3</strain>
    </source>
</reference>
<accession>A0A2Z6IE87</accession>
<evidence type="ECO:0000256" key="3">
    <source>
        <dbReference type="ARBA" id="ARBA00022630"/>
    </source>
</evidence>
<evidence type="ECO:0000256" key="5">
    <source>
        <dbReference type="ARBA" id="ARBA00023002"/>
    </source>
</evidence>
<feature type="chain" id="PRO_5016322870" evidence="6">
    <location>
        <begin position="26"/>
        <end position="604"/>
    </location>
</feature>
<dbReference type="EMBL" id="AP018786">
    <property type="protein sequence ID" value="BBF22976.1"/>
    <property type="molecule type" value="Genomic_DNA"/>
</dbReference>
<dbReference type="Gene3D" id="3.90.700.10">
    <property type="entry name" value="Succinate dehydrogenase/fumarate reductase flavoprotein, catalytic domain"/>
    <property type="match status" value="1"/>
</dbReference>
<protein>
    <submittedName>
        <fullName evidence="8">Fumarate reductase flavoprotein subunit</fullName>
    </submittedName>
</protein>
<dbReference type="GO" id="GO:0016491">
    <property type="term" value="F:oxidoreductase activity"/>
    <property type="evidence" value="ECO:0007669"/>
    <property type="project" value="UniProtKB-KW"/>
</dbReference>
<dbReference type="SUPFAM" id="SSF56425">
    <property type="entry name" value="Succinate dehydrogenase/fumarate reductase flavoprotein, catalytic domain"/>
    <property type="match status" value="1"/>
</dbReference>
<proteinExistence type="predicted"/>
<sequence>MSTAIRKTALAVALTATLASFSAAAAPAFKAGTYTAQAQGIHGPVVVAVAFSKDRIESVKVVKQEETQGIGTRAVELLPSRIVDAQSSKVDVVTGATITSNAIRAAVADCVKQAGVDPETLVPVVVKKTAKNEELTTDVVIVGGGGAGMSATIRTRMNGLDAILVEKMPFIGGAASISGGQVVAQGSKLQKAFGSTEDSPESMIKDFQANGHNLNDLSKLSLYANNVGATIDWLHEKVGVKFVPNDLPFLAEYSHPRALEFQGGAGTMAQHLREVIASNGAKVLYQTRVKELLVENGAVTGVKAEDANGITYTIRAKKTLLTTGGYGNNKEMLSPELKTALYYGPVSSTGDGLKMAMGLDAKTQLLQYGKRYPNGIEVAPGIAKSTIYANVGAFDQAGILVDVDGKRFVNEKASNRHILDPMLQTKNKQAYVFMDQKSWEGFYKRLPETGVSHEDADKYLAENGKSLPLFAKGATIEEVAKIAGINAENLKATVARYNGFVKAKKDADFDRPAKYMAAEISAEGPYYIVEQKPRFATTMGGVCTDDHLNIVKKDGSAIPNLYAAGELVGGVMGDDSPAGANVGWALTSGRVAADAIAEAIKAGK</sequence>
<keyword evidence="3" id="KW-0285">Flavoprotein</keyword>
<dbReference type="Gene3D" id="3.50.50.60">
    <property type="entry name" value="FAD/NAD(P)-binding domain"/>
    <property type="match status" value="1"/>
</dbReference>
<dbReference type="GO" id="GO:0008202">
    <property type="term" value="P:steroid metabolic process"/>
    <property type="evidence" value="ECO:0007669"/>
    <property type="project" value="UniProtKB-ARBA"/>
</dbReference>
<dbReference type="PANTHER" id="PTHR43400:SF10">
    <property type="entry name" value="3-OXOSTEROID 1-DEHYDROGENASE"/>
    <property type="match status" value="1"/>
</dbReference>
<dbReference type="InterPro" id="IPR050315">
    <property type="entry name" value="FAD-oxidoreductase_2"/>
</dbReference>
<evidence type="ECO:0000256" key="1">
    <source>
        <dbReference type="ARBA" id="ARBA00001917"/>
    </source>
</evidence>
<dbReference type="AlphaFoldDB" id="A0A2Z6IE87"/>
<evidence type="ECO:0000259" key="7">
    <source>
        <dbReference type="SMART" id="SM00900"/>
    </source>
</evidence>